<evidence type="ECO:0000313" key="13">
    <source>
        <dbReference type="Proteomes" id="UP000767291"/>
    </source>
</evidence>
<evidence type="ECO:0000256" key="3">
    <source>
        <dbReference type="ARBA" id="ARBA00022448"/>
    </source>
</evidence>
<comment type="similarity">
    <text evidence="2 10">Belongs to the binding-protein-dependent transport system permease family. CysTW subfamily.</text>
</comment>
<protein>
    <recommendedName>
        <fullName evidence="10">Phosphate transport system permease protein</fullName>
    </recommendedName>
</protein>
<evidence type="ECO:0000256" key="5">
    <source>
        <dbReference type="ARBA" id="ARBA00022592"/>
    </source>
</evidence>
<dbReference type="InterPro" id="IPR051124">
    <property type="entry name" value="Phosphate_Transport_Permease"/>
</dbReference>
<feature type="domain" description="ABC transmembrane type-1" evidence="11">
    <location>
        <begin position="89"/>
        <end position="298"/>
    </location>
</feature>
<dbReference type="CDD" id="cd06261">
    <property type="entry name" value="TM_PBP2"/>
    <property type="match status" value="1"/>
</dbReference>
<dbReference type="PANTHER" id="PTHR30425">
    <property type="entry name" value="PHOSPHATE TRANSPORT SYSTEM PERMEASE PROTEIN PST"/>
    <property type="match status" value="1"/>
</dbReference>
<keyword evidence="13" id="KW-1185">Reference proteome</keyword>
<evidence type="ECO:0000256" key="10">
    <source>
        <dbReference type="RuleBase" id="RU363054"/>
    </source>
</evidence>
<comment type="function">
    <text evidence="10">Part of the binding-protein-dependent transport system for phosphate; probably responsible for the translocation of the substrate across the membrane.</text>
</comment>
<feature type="transmembrane region" description="Helical" evidence="9">
    <location>
        <begin position="130"/>
        <end position="153"/>
    </location>
</feature>
<dbReference type="SUPFAM" id="SSF161098">
    <property type="entry name" value="MetI-like"/>
    <property type="match status" value="1"/>
</dbReference>
<gene>
    <name evidence="12" type="ORF">J2Z43_002117</name>
</gene>
<feature type="transmembrane region" description="Helical" evidence="9">
    <location>
        <begin position="85"/>
        <end position="118"/>
    </location>
</feature>
<keyword evidence="4 10" id="KW-1003">Cell membrane</keyword>
<dbReference type="Gene3D" id="1.10.3720.10">
    <property type="entry name" value="MetI-like"/>
    <property type="match status" value="1"/>
</dbReference>
<evidence type="ECO:0000256" key="9">
    <source>
        <dbReference type="RuleBase" id="RU363032"/>
    </source>
</evidence>
<dbReference type="PANTHER" id="PTHR30425:SF1">
    <property type="entry name" value="PHOSPHATE TRANSPORT SYSTEM PERMEASE PROTEIN PSTC"/>
    <property type="match status" value="1"/>
</dbReference>
<evidence type="ECO:0000313" key="12">
    <source>
        <dbReference type="EMBL" id="MBP1855719.1"/>
    </source>
</evidence>
<keyword evidence="3 9" id="KW-0813">Transport</keyword>
<evidence type="ECO:0000256" key="7">
    <source>
        <dbReference type="ARBA" id="ARBA00022989"/>
    </source>
</evidence>
<reference evidence="12 13" key="1">
    <citation type="submission" date="2021-03" db="EMBL/GenBank/DDBJ databases">
        <title>Genomic Encyclopedia of Type Strains, Phase IV (KMG-IV): sequencing the most valuable type-strain genomes for metagenomic binning, comparative biology and taxonomic classification.</title>
        <authorList>
            <person name="Goeker M."/>
        </authorList>
    </citation>
    <scope>NUCLEOTIDE SEQUENCE [LARGE SCALE GENOMIC DNA]</scope>
    <source>
        <strain evidence="12 13">DSM 1289</strain>
    </source>
</reference>
<evidence type="ECO:0000256" key="6">
    <source>
        <dbReference type="ARBA" id="ARBA00022692"/>
    </source>
</evidence>
<feature type="transmembrane region" description="Helical" evidence="9">
    <location>
        <begin position="279"/>
        <end position="298"/>
    </location>
</feature>
<keyword evidence="7 9" id="KW-1133">Transmembrane helix</keyword>
<accession>A0ABS4ECN5</accession>
<dbReference type="Pfam" id="PF00528">
    <property type="entry name" value="BPD_transp_1"/>
    <property type="match status" value="1"/>
</dbReference>
<keyword evidence="6 9" id="KW-0812">Transmembrane</keyword>
<evidence type="ECO:0000256" key="2">
    <source>
        <dbReference type="ARBA" id="ARBA00007069"/>
    </source>
</evidence>
<keyword evidence="5 10" id="KW-0592">Phosphate transport</keyword>
<organism evidence="12 13">
    <name type="scientific">Metaclostridioides mangenotii</name>
    <dbReference type="NCBI Taxonomy" id="1540"/>
    <lineage>
        <taxon>Bacteria</taxon>
        <taxon>Bacillati</taxon>
        <taxon>Bacillota</taxon>
        <taxon>Clostridia</taxon>
        <taxon>Peptostreptococcales</taxon>
        <taxon>Peptostreptococcaceae</taxon>
        <taxon>Metaclostridioides</taxon>
    </lineage>
</organism>
<dbReference type="PROSITE" id="PS50928">
    <property type="entry name" value="ABC_TM1"/>
    <property type="match status" value="1"/>
</dbReference>
<keyword evidence="8 9" id="KW-0472">Membrane</keyword>
<comment type="caution">
    <text evidence="12">The sequence shown here is derived from an EMBL/GenBank/DDBJ whole genome shotgun (WGS) entry which is preliminary data.</text>
</comment>
<proteinExistence type="inferred from homology"/>
<dbReference type="RefSeq" id="WP_209457128.1">
    <property type="nucleotide sequence ID" value="NZ_BAAACS010000004.1"/>
</dbReference>
<name>A0ABS4ECN5_9FIRM</name>
<dbReference type="EMBL" id="JAGGJX010000004">
    <property type="protein sequence ID" value="MBP1855719.1"/>
    <property type="molecule type" value="Genomic_DNA"/>
</dbReference>
<dbReference type="InterPro" id="IPR000515">
    <property type="entry name" value="MetI-like"/>
</dbReference>
<comment type="subcellular location">
    <subcellularLocation>
        <location evidence="1 9">Cell membrane</location>
        <topology evidence="1 9">Multi-pass membrane protein</topology>
    </subcellularLocation>
</comment>
<evidence type="ECO:0000256" key="1">
    <source>
        <dbReference type="ARBA" id="ARBA00004651"/>
    </source>
</evidence>
<dbReference type="InterPro" id="IPR011864">
    <property type="entry name" value="Phosphate_PstC"/>
</dbReference>
<evidence type="ECO:0000259" key="11">
    <source>
        <dbReference type="PROSITE" id="PS50928"/>
    </source>
</evidence>
<feature type="transmembrane region" description="Helical" evidence="9">
    <location>
        <begin position="165"/>
        <end position="183"/>
    </location>
</feature>
<evidence type="ECO:0000256" key="4">
    <source>
        <dbReference type="ARBA" id="ARBA00022475"/>
    </source>
</evidence>
<feature type="transmembrane region" description="Helical" evidence="9">
    <location>
        <begin position="33"/>
        <end position="57"/>
    </location>
</feature>
<sequence length="307" mass="33139">MILKFKNVKIEQKCDLNNNNRLKYLVEKITKNIFMLSALLGVACLFLIIGFVFYMGLKPFILEGYSFTEFIFGSKWIPSAEKFGILPMIVASLYGTLGALFIGVPIGILTAVYIAELAPKKVSRIVSSAVELLAGIPSVLYGIFGIVVIVPAIQNTFNIPKGQTLLAVIIVLSIMVLPTIVSVSETAIKSVPKEYKEGSLALGASQIETIFKVILPASKSGILSAVVLGLGRALGETMAIILIAGNLAILPSSVLDSVRPLTTNIALEMGYAYGVHQEMLFATGVVLFVFILILNLILNKISNKMVR</sequence>
<feature type="transmembrane region" description="Helical" evidence="9">
    <location>
        <begin position="222"/>
        <end position="249"/>
    </location>
</feature>
<dbReference type="NCBIfam" id="TIGR02138">
    <property type="entry name" value="phosphate_pstC"/>
    <property type="match status" value="1"/>
</dbReference>
<dbReference type="InterPro" id="IPR035906">
    <property type="entry name" value="MetI-like_sf"/>
</dbReference>
<dbReference type="Proteomes" id="UP000767291">
    <property type="component" value="Unassembled WGS sequence"/>
</dbReference>
<evidence type="ECO:0000256" key="8">
    <source>
        <dbReference type="ARBA" id="ARBA00023136"/>
    </source>
</evidence>